<comment type="subcellular location">
    <subcellularLocation>
        <location evidence="2">Membrane</location>
        <topology evidence="2">Multi-pass membrane protein</topology>
    </subcellularLocation>
</comment>
<evidence type="ECO:0000313" key="14">
    <source>
        <dbReference type="Proteomes" id="UP000320735"/>
    </source>
</evidence>
<dbReference type="GO" id="GO:0006744">
    <property type="term" value="P:ubiquinone biosynthetic process"/>
    <property type="evidence" value="ECO:0007669"/>
    <property type="project" value="UniProtKB-KW"/>
</dbReference>
<dbReference type="InterPro" id="IPR000537">
    <property type="entry name" value="UbiA_prenyltransferase"/>
</dbReference>
<reference evidence="13 14" key="1">
    <citation type="submission" date="2019-02" db="EMBL/GenBank/DDBJ databases">
        <title>Deep-cultivation of Planctomycetes and their phenomic and genomic characterization uncovers novel biology.</title>
        <authorList>
            <person name="Wiegand S."/>
            <person name="Jogler M."/>
            <person name="Boedeker C."/>
            <person name="Pinto D."/>
            <person name="Vollmers J."/>
            <person name="Rivas-Marin E."/>
            <person name="Kohn T."/>
            <person name="Peeters S.H."/>
            <person name="Heuer A."/>
            <person name="Rast P."/>
            <person name="Oberbeckmann S."/>
            <person name="Bunk B."/>
            <person name="Jeske O."/>
            <person name="Meyerdierks A."/>
            <person name="Storesund J.E."/>
            <person name="Kallscheuer N."/>
            <person name="Luecker S."/>
            <person name="Lage O.M."/>
            <person name="Pohl T."/>
            <person name="Merkel B.J."/>
            <person name="Hornburger P."/>
            <person name="Mueller R.-W."/>
            <person name="Bruemmer F."/>
            <person name="Labrenz M."/>
            <person name="Spormann A.M."/>
            <person name="Op Den Camp H."/>
            <person name="Overmann J."/>
            <person name="Amann R."/>
            <person name="Jetten M.S.M."/>
            <person name="Mascher T."/>
            <person name="Medema M.H."/>
            <person name="Devos D.P."/>
            <person name="Kaster A.-K."/>
            <person name="Ovreas L."/>
            <person name="Rohde M."/>
            <person name="Galperin M.Y."/>
            <person name="Jogler C."/>
        </authorList>
    </citation>
    <scope>NUCLEOTIDE SEQUENCE [LARGE SCALE GENOMIC DNA]</scope>
    <source>
        <strain evidence="13 14">CA54</strain>
    </source>
</reference>
<keyword evidence="6 13" id="KW-0808">Transferase</keyword>
<evidence type="ECO:0000256" key="10">
    <source>
        <dbReference type="ARBA" id="ARBA00023136"/>
    </source>
</evidence>
<dbReference type="GO" id="GO:0005886">
    <property type="term" value="C:plasma membrane"/>
    <property type="evidence" value="ECO:0007669"/>
    <property type="project" value="TreeGrafter"/>
</dbReference>
<evidence type="ECO:0000313" key="13">
    <source>
        <dbReference type="EMBL" id="TWU14779.1"/>
    </source>
</evidence>
<feature type="transmembrane region" description="Helical" evidence="12">
    <location>
        <begin position="132"/>
        <end position="151"/>
    </location>
</feature>
<dbReference type="EC" id="2.5.1.39" evidence="11"/>
<dbReference type="PANTHER" id="PTHR11048">
    <property type="entry name" value="PRENYLTRANSFERASES"/>
    <property type="match status" value="1"/>
</dbReference>
<keyword evidence="8 12" id="KW-0812">Transmembrane</keyword>
<keyword evidence="7" id="KW-0831">Ubiquinone biosynthesis</keyword>
<evidence type="ECO:0000256" key="8">
    <source>
        <dbReference type="ARBA" id="ARBA00022692"/>
    </source>
</evidence>
<keyword evidence="9 12" id="KW-1133">Transmembrane helix</keyword>
<evidence type="ECO:0000256" key="2">
    <source>
        <dbReference type="ARBA" id="ARBA00004141"/>
    </source>
</evidence>
<dbReference type="InterPro" id="IPR044878">
    <property type="entry name" value="UbiA_sf"/>
</dbReference>
<dbReference type="PANTHER" id="PTHR11048:SF28">
    <property type="entry name" value="4-HYDROXYBENZOATE POLYPRENYLTRANSFERASE, MITOCHONDRIAL"/>
    <property type="match status" value="1"/>
</dbReference>
<gene>
    <name evidence="13" type="primary">ubiA</name>
    <name evidence="13" type="ORF">CA54_36480</name>
</gene>
<evidence type="ECO:0000256" key="7">
    <source>
        <dbReference type="ARBA" id="ARBA00022688"/>
    </source>
</evidence>
<dbReference type="NCBIfam" id="TIGR01475">
    <property type="entry name" value="ubiA_other"/>
    <property type="match status" value="1"/>
</dbReference>
<organism evidence="13 14">
    <name type="scientific">Symmachiella macrocystis</name>
    <dbReference type="NCBI Taxonomy" id="2527985"/>
    <lineage>
        <taxon>Bacteria</taxon>
        <taxon>Pseudomonadati</taxon>
        <taxon>Planctomycetota</taxon>
        <taxon>Planctomycetia</taxon>
        <taxon>Planctomycetales</taxon>
        <taxon>Planctomycetaceae</taxon>
        <taxon>Symmachiella</taxon>
    </lineage>
</organism>
<evidence type="ECO:0000256" key="9">
    <source>
        <dbReference type="ARBA" id="ARBA00022989"/>
    </source>
</evidence>
<protein>
    <recommendedName>
        <fullName evidence="11">4-hydroxybenzoate polyprenyltransferase</fullName>
        <ecNumber evidence="11">2.5.1.39</ecNumber>
    </recommendedName>
</protein>
<dbReference type="Gene3D" id="1.20.120.1780">
    <property type="entry name" value="UbiA prenyltransferase"/>
    <property type="match status" value="1"/>
</dbReference>
<dbReference type="EMBL" id="SJPP01000001">
    <property type="protein sequence ID" value="TWU14779.1"/>
    <property type="molecule type" value="Genomic_DNA"/>
</dbReference>
<feature type="transmembrane region" description="Helical" evidence="12">
    <location>
        <begin position="78"/>
        <end position="103"/>
    </location>
</feature>
<accession>A0A5C6BVT1</accession>
<evidence type="ECO:0000256" key="4">
    <source>
        <dbReference type="ARBA" id="ARBA00022475"/>
    </source>
</evidence>
<dbReference type="Pfam" id="PF01040">
    <property type="entry name" value="UbiA"/>
    <property type="match status" value="1"/>
</dbReference>
<feature type="transmembrane region" description="Helical" evidence="12">
    <location>
        <begin position="157"/>
        <end position="180"/>
    </location>
</feature>
<feature type="transmembrane region" description="Helical" evidence="12">
    <location>
        <begin position="229"/>
        <end position="248"/>
    </location>
</feature>
<feature type="transmembrane region" description="Helical" evidence="12">
    <location>
        <begin position="109"/>
        <end position="125"/>
    </location>
</feature>
<dbReference type="FunFam" id="1.20.120.1780:FF:000001">
    <property type="entry name" value="4-hydroxybenzoate octaprenyltransferase"/>
    <property type="match status" value="1"/>
</dbReference>
<feature type="transmembrane region" description="Helical" evidence="12">
    <location>
        <begin position="201"/>
        <end position="223"/>
    </location>
</feature>
<evidence type="ECO:0000256" key="6">
    <source>
        <dbReference type="ARBA" id="ARBA00022679"/>
    </source>
</evidence>
<evidence type="ECO:0000256" key="12">
    <source>
        <dbReference type="SAM" id="Phobius"/>
    </source>
</evidence>
<keyword evidence="10 12" id="KW-0472">Membrane</keyword>
<dbReference type="Proteomes" id="UP000320735">
    <property type="component" value="Unassembled WGS sequence"/>
</dbReference>
<dbReference type="InterPro" id="IPR039653">
    <property type="entry name" value="Prenyltransferase"/>
</dbReference>
<dbReference type="AlphaFoldDB" id="A0A5C6BVT1"/>
<name>A0A5C6BVT1_9PLAN</name>
<proteinExistence type="inferred from homology"/>
<dbReference type="FunFam" id="1.10.357.140:FF:000008">
    <property type="entry name" value="4-hydroxybenzoate octaprenyltransferase"/>
    <property type="match status" value="1"/>
</dbReference>
<feature type="transmembrane region" description="Helical" evidence="12">
    <location>
        <begin position="37"/>
        <end position="57"/>
    </location>
</feature>
<sequence length="284" mass="31708">MIRFSHTLFALPFAMLAAGMAWWKNSQEGIPFRWQDLAGILLCMVFARSAAMAFNRLADRKIDAENPRTAGRHLPAGLLSLPTVVVFTVICGAGFVASTLLFLPNRMPLFLSLPVLAFLCGYSYAKRFTAWCHYWLSAALMLSPIAAWIAIRGNVEWPPVLLGLVVFFWVGGFDIIYACQDTDFDRDRRLHSLPARLGIPTALRLAMLSHVLMVVCLFGLWYVAALGPVFFLGACLVAVLLAYEHWLVRPDDLTRVNIAFFQVNIIISMGLLVVGLADLWWTAQ</sequence>
<comment type="caution">
    <text evidence="13">The sequence shown here is derived from an EMBL/GenBank/DDBJ whole genome shotgun (WGS) entry which is preliminary data.</text>
</comment>
<feature type="transmembrane region" description="Helical" evidence="12">
    <location>
        <begin position="260"/>
        <end position="281"/>
    </location>
</feature>
<dbReference type="Gene3D" id="1.10.357.140">
    <property type="entry name" value="UbiA prenyltransferase"/>
    <property type="match status" value="1"/>
</dbReference>
<keyword evidence="5" id="KW-0997">Cell inner membrane</keyword>
<evidence type="ECO:0000256" key="1">
    <source>
        <dbReference type="ARBA" id="ARBA00001946"/>
    </source>
</evidence>
<evidence type="ECO:0000256" key="3">
    <source>
        <dbReference type="ARBA" id="ARBA00005985"/>
    </source>
</evidence>
<dbReference type="GO" id="GO:0008412">
    <property type="term" value="F:4-hydroxybenzoate polyprenyltransferase activity"/>
    <property type="evidence" value="ECO:0007669"/>
    <property type="project" value="UniProtKB-EC"/>
</dbReference>
<keyword evidence="4" id="KW-1003">Cell membrane</keyword>
<comment type="cofactor">
    <cofactor evidence="1">
        <name>Mg(2+)</name>
        <dbReference type="ChEBI" id="CHEBI:18420"/>
    </cofactor>
</comment>
<dbReference type="CDD" id="cd13959">
    <property type="entry name" value="PT_UbiA_COQ2"/>
    <property type="match status" value="1"/>
</dbReference>
<keyword evidence="14" id="KW-1185">Reference proteome</keyword>
<evidence type="ECO:0000256" key="5">
    <source>
        <dbReference type="ARBA" id="ARBA00022519"/>
    </source>
</evidence>
<evidence type="ECO:0000256" key="11">
    <source>
        <dbReference type="ARBA" id="ARBA00034524"/>
    </source>
</evidence>
<dbReference type="InterPro" id="IPR006371">
    <property type="entry name" value="Polyprenyltransferase_UbiA-li"/>
</dbReference>
<comment type="similarity">
    <text evidence="3">Belongs to the UbiA prenyltransferase family.</text>
</comment>